<dbReference type="AlphaFoldDB" id="A0A7D7QB39"/>
<protein>
    <submittedName>
        <fullName evidence="1">Uncharacterized protein</fullName>
    </submittedName>
</protein>
<gene>
    <name evidence="1" type="ORF">HUN01_28755</name>
</gene>
<dbReference type="KEGG" id="ned:HUN01_28755"/>
<organism evidence="1 2">
    <name type="scientific">Nostoc edaphicum CCNP1411</name>
    <dbReference type="NCBI Taxonomy" id="1472755"/>
    <lineage>
        <taxon>Bacteria</taxon>
        <taxon>Bacillati</taxon>
        <taxon>Cyanobacteriota</taxon>
        <taxon>Cyanophyceae</taxon>
        <taxon>Nostocales</taxon>
        <taxon>Nostocaceae</taxon>
        <taxon>Nostoc</taxon>
    </lineage>
</organism>
<dbReference type="RefSeq" id="WP_181929024.1">
    <property type="nucleotide sequence ID" value="NZ_CP054698.1"/>
</dbReference>
<keyword evidence="2" id="KW-1185">Reference proteome</keyword>
<sequence>MPSLATANLSKFSWTGAEVYLQYASEEFGRTAESTLILGVEFSRPLVFIVEKG</sequence>
<evidence type="ECO:0000313" key="1">
    <source>
        <dbReference type="EMBL" id="QMS91395.1"/>
    </source>
</evidence>
<evidence type="ECO:0000313" key="2">
    <source>
        <dbReference type="Proteomes" id="UP000514713"/>
    </source>
</evidence>
<accession>A0A7D7QB39</accession>
<dbReference type="Proteomes" id="UP000514713">
    <property type="component" value="Chromosome"/>
</dbReference>
<dbReference type="EMBL" id="CP054698">
    <property type="protein sequence ID" value="QMS91395.1"/>
    <property type="molecule type" value="Genomic_DNA"/>
</dbReference>
<name>A0A7D7QB39_9NOSO</name>
<reference evidence="2" key="1">
    <citation type="submission" date="2020-06" db="EMBL/GenBank/DDBJ databases">
        <title>Nostoc edaphicum CCNP1411 genome.</title>
        <authorList>
            <person name="Fidor A."/>
            <person name="Grabski M."/>
            <person name="Gawor J."/>
            <person name="Gromadka R."/>
            <person name="Wegrzyn G."/>
            <person name="Mazur-Marzec H."/>
        </authorList>
    </citation>
    <scope>NUCLEOTIDE SEQUENCE [LARGE SCALE GENOMIC DNA]</scope>
    <source>
        <strain evidence="2">CCNP1411</strain>
    </source>
</reference>
<proteinExistence type="predicted"/>